<dbReference type="Gene3D" id="2.60.40.1760">
    <property type="entry name" value="glycosyl hydrolase (family 31)"/>
    <property type="match status" value="1"/>
</dbReference>
<evidence type="ECO:0000313" key="7">
    <source>
        <dbReference type="Proteomes" id="UP000076761"/>
    </source>
</evidence>
<keyword evidence="2" id="KW-0175">Coiled coil</keyword>
<evidence type="ECO:0000313" key="6">
    <source>
        <dbReference type="EMBL" id="KZT24334.1"/>
    </source>
</evidence>
<dbReference type="InterPro" id="IPR017853">
    <property type="entry name" value="GH"/>
</dbReference>
<evidence type="ECO:0000256" key="1">
    <source>
        <dbReference type="ARBA" id="ARBA00007806"/>
    </source>
</evidence>
<dbReference type="GO" id="GO:0005975">
    <property type="term" value="P:carbohydrate metabolic process"/>
    <property type="evidence" value="ECO:0007669"/>
    <property type="project" value="InterPro"/>
</dbReference>
<feature type="domain" description="Glycoside hydrolase family 31 TIM barrel" evidence="4">
    <location>
        <begin position="366"/>
        <end position="398"/>
    </location>
</feature>
<reference evidence="6 7" key="1">
    <citation type="journal article" date="2016" name="Mol. Biol. Evol.">
        <title>Comparative Genomics of Early-Diverging Mushroom-Forming Fungi Provides Insights into the Origins of Lignocellulose Decay Capabilities.</title>
        <authorList>
            <person name="Nagy L.G."/>
            <person name="Riley R."/>
            <person name="Tritt A."/>
            <person name="Adam C."/>
            <person name="Daum C."/>
            <person name="Floudas D."/>
            <person name="Sun H."/>
            <person name="Yadav J.S."/>
            <person name="Pangilinan J."/>
            <person name="Larsson K.H."/>
            <person name="Matsuura K."/>
            <person name="Barry K."/>
            <person name="Labutti K."/>
            <person name="Kuo R."/>
            <person name="Ohm R.A."/>
            <person name="Bhattacharya S.S."/>
            <person name="Shirouzu T."/>
            <person name="Yoshinaga Y."/>
            <person name="Martin F.M."/>
            <person name="Grigoriev I.V."/>
            <person name="Hibbett D.S."/>
        </authorList>
    </citation>
    <scope>NUCLEOTIDE SEQUENCE [LARGE SCALE GENOMIC DNA]</scope>
    <source>
        <strain evidence="6 7">HHB14362 ss-1</strain>
    </source>
</reference>
<dbReference type="GO" id="GO:0004553">
    <property type="term" value="F:hydrolase activity, hydrolyzing O-glycosyl compounds"/>
    <property type="evidence" value="ECO:0007669"/>
    <property type="project" value="InterPro"/>
</dbReference>
<dbReference type="CDD" id="cd14752">
    <property type="entry name" value="GH31_N"/>
    <property type="match status" value="1"/>
</dbReference>
<dbReference type="PANTHER" id="PTHR22762:SF133">
    <property type="entry name" value="P-TYPE DOMAIN-CONTAINING PROTEIN"/>
    <property type="match status" value="1"/>
</dbReference>
<dbReference type="SUPFAM" id="SSF51011">
    <property type="entry name" value="Glycosyl hydrolase domain"/>
    <property type="match status" value="1"/>
</dbReference>
<dbReference type="InParanoid" id="A0A165RVT4"/>
<dbReference type="InterPro" id="IPR032675">
    <property type="entry name" value="LRR_dom_sf"/>
</dbReference>
<keyword evidence="3" id="KW-0732">Signal</keyword>
<dbReference type="SUPFAM" id="SSF51445">
    <property type="entry name" value="(Trans)glycosidases"/>
    <property type="match status" value="2"/>
</dbReference>
<dbReference type="Proteomes" id="UP000076761">
    <property type="component" value="Unassembled WGS sequence"/>
</dbReference>
<dbReference type="Gene3D" id="2.60.40.1180">
    <property type="entry name" value="Golgi alpha-mannosidase II"/>
    <property type="match status" value="1"/>
</dbReference>
<dbReference type="Pfam" id="PF21365">
    <property type="entry name" value="Glyco_hydro_31_3rd"/>
    <property type="match status" value="1"/>
</dbReference>
<dbReference type="InterPro" id="IPR013780">
    <property type="entry name" value="Glyco_hydro_b"/>
</dbReference>
<dbReference type="InterPro" id="IPR000322">
    <property type="entry name" value="Glyco_hydro_31_TIM"/>
</dbReference>
<evidence type="ECO:0000256" key="2">
    <source>
        <dbReference type="SAM" id="Coils"/>
    </source>
</evidence>
<proteinExistence type="inferred from homology"/>
<dbReference type="Gene3D" id="3.80.10.10">
    <property type="entry name" value="Ribonuclease Inhibitor"/>
    <property type="match status" value="1"/>
</dbReference>
<dbReference type="SUPFAM" id="SSF52047">
    <property type="entry name" value="RNI-like"/>
    <property type="match status" value="1"/>
</dbReference>
<feature type="chain" id="PRO_5007866051" evidence="3">
    <location>
        <begin position="22"/>
        <end position="1230"/>
    </location>
</feature>
<keyword evidence="7" id="KW-1185">Reference proteome</keyword>
<evidence type="ECO:0000256" key="3">
    <source>
        <dbReference type="SAM" id="SignalP"/>
    </source>
</evidence>
<organism evidence="6 7">
    <name type="scientific">Neolentinus lepideus HHB14362 ss-1</name>
    <dbReference type="NCBI Taxonomy" id="1314782"/>
    <lineage>
        <taxon>Eukaryota</taxon>
        <taxon>Fungi</taxon>
        <taxon>Dikarya</taxon>
        <taxon>Basidiomycota</taxon>
        <taxon>Agaricomycotina</taxon>
        <taxon>Agaricomycetes</taxon>
        <taxon>Gloeophyllales</taxon>
        <taxon>Gloeophyllaceae</taxon>
        <taxon>Neolentinus</taxon>
    </lineage>
</organism>
<dbReference type="AlphaFoldDB" id="A0A165RVT4"/>
<keyword evidence="6" id="KW-0378">Hydrolase</keyword>
<comment type="similarity">
    <text evidence="1">Belongs to the glycosyl hydrolase 31 family.</text>
</comment>
<feature type="signal peptide" evidence="3">
    <location>
        <begin position="1"/>
        <end position="21"/>
    </location>
</feature>
<dbReference type="Gene3D" id="3.20.20.80">
    <property type="entry name" value="Glycosidases"/>
    <property type="match status" value="2"/>
</dbReference>
<feature type="domain" description="Glycosyl hydrolase family 31 C-terminal" evidence="5">
    <location>
        <begin position="406"/>
        <end position="466"/>
    </location>
</feature>
<name>A0A165RVT4_9AGAM</name>
<evidence type="ECO:0000259" key="5">
    <source>
        <dbReference type="Pfam" id="PF21365"/>
    </source>
</evidence>
<gene>
    <name evidence="6" type="ORF">NEOLEDRAFT_1148711</name>
</gene>
<feature type="domain" description="Glycoside hydrolase family 31 TIM barrel" evidence="4">
    <location>
        <begin position="109"/>
        <end position="359"/>
    </location>
</feature>
<dbReference type="PANTHER" id="PTHR22762">
    <property type="entry name" value="ALPHA-GLUCOSIDASE"/>
    <property type="match status" value="1"/>
</dbReference>
<evidence type="ECO:0000259" key="4">
    <source>
        <dbReference type="Pfam" id="PF01055"/>
    </source>
</evidence>
<dbReference type="EMBL" id="KV425578">
    <property type="protein sequence ID" value="KZT24334.1"/>
    <property type="molecule type" value="Genomic_DNA"/>
</dbReference>
<dbReference type="InterPro" id="IPR048395">
    <property type="entry name" value="Glyco_hydro_31_C"/>
</dbReference>
<feature type="coiled-coil region" evidence="2">
    <location>
        <begin position="617"/>
        <end position="651"/>
    </location>
</feature>
<dbReference type="OrthoDB" id="3027018at2759"/>
<protein>
    <submittedName>
        <fullName evidence="6">Glycoside hydrolase family 31 protein</fullName>
    </submittedName>
</protein>
<sequence length="1230" mass="137972">MFVAAVSVQFGLLLLTSSVVARTPSLQKKLFPKSFAAEKSNFSLNVSKYIVLRPNSSAGADVLLATPPSANVSLIEYRLLGGILDFYFFSGPTPESVIEQYGAVVGLPMWQPMWGFGFQLCRQQVEAMREAGIPLEVVWNDIDPYHAFRDFTSDPVTFPGEDMRTFIQELIFQSLMRLSRIKSMLQISSGPMSHAEVDLIDIVNPYIQGVQHYKATLFGPSGNMTVNGTSTYNCQPENSSSSTLTKRGLGAASESGVDLNNPEYAIHNGAGRLSVNTIATNATHAPGYIELDVHNMWGIMEEKTTHLAMQDINLGKRPFLIKSGPATSKWQYMYFSIRGVLQFQLYQIPMVGADTCGFREYLGYGTDRVEPYRWESVANASRTAIAVRYSMLPYWYTLFANTSTYGSPSVRALFYEFPNEPELFAVDRQFMIGCDILIAPVLTPNASTSMVTWRDWYTHAAVTTTPGVNTTLLAPLGHINMEVFFGTAYIDDGVSYPPGPNATVTFSVCSGKLEIKREGTYEVGSKVTSLTVLGVQKPNSVSILGKKVASEQWEYTAGVERNDLSQGSGNGASKYFYEAFILDKNGTIRAQAIRRRSSRTECAQAVFRSVTEITSNLAQNEHLLERLQVEQKETECKLQGIRSEIDRLRIERINLEGIRYRLVTELWHEIFDIVILEEDPLDGADSTSKGFYRAVTLSHVCRAWRDLLLSSHGSRYWTRILLRGNIACPGALAALQAYKERSGNVPLDLVFLPSLVRHQLQDIPLLRKQIDFALSNLIFGRAPWRSLTCESEDPGGMTHLMQSLSSFFPRLRSLRLSLDKPYSGPMHLSAEASTLFMSAPYELESLHLQHISPLVFPDELFSRVRFATLKCPGRDHRLRLSHITKFARNAPLLESFTIEGSPSYDIFVPNPVSQLFTSKHPDRPVLFQNLLDLKWGFLHPKEVHQILLFLDTPCLQILTLYLRNVLGGYSLAQNLFLDKPLVYKTLKELHLHYVEIGAIAWCLKCMTFPNLRRLSIENDDFDKAMLPVMTAFPTLFHVPAMPSLTHLSLFRVSLTAEWGEKTLSYLPSLRCLKIDACRGMEDLCKCFGATSMAMGKWVPVCPFLDELIFLDCADLQFTHLSTLIRKRNTFNTVLPAFDRGSEDVSFTFATPRKIKALRKGAAGSPNVATRKHSPVNSDEDVTPSKIIKVDVRGCLDVSPEQLESLWDLGVKLVCGDRRGRWVTEVTWKTC</sequence>
<dbReference type="Pfam" id="PF01055">
    <property type="entry name" value="Glyco_hydro_31_2nd"/>
    <property type="match status" value="2"/>
</dbReference>
<dbReference type="STRING" id="1314782.A0A165RVT4"/>
<accession>A0A165RVT4</accession>